<feature type="transmembrane region" description="Helical" evidence="1">
    <location>
        <begin position="15"/>
        <end position="35"/>
    </location>
</feature>
<comment type="caution">
    <text evidence="2">The sequence shown here is derived from an EMBL/GenBank/DDBJ whole genome shotgun (WGS) entry which is preliminary data.</text>
</comment>
<reference evidence="2 3" key="1">
    <citation type="submission" date="2019-08" db="EMBL/GenBank/DDBJ databases">
        <title>In-depth cultivation of the pig gut microbiome towards novel bacterial diversity and tailored functional studies.</title>
        <authorList>
            <person name="Wylensek D."/>
            <person name="Hitch T.C.A."/>
            <person name="Clavel T."/>
        </authorList>
    </citation>
    <scope>NUCLEOTIDE SEQUENCE [LARGE SCALE GENOMIC DNA]</scope>
    <source>
        <strain evidence="2 3">WCA-693-APC-5D-A</strain>
    </source>
</reference>
<protein>
    <submittedName>
        <fullName evidence="2">Uncharacterized protein</fullName>
    </submittedName>
</protein>
<proteinExistence type="predicted"/>
<evidence type="ECO:0000256" key="1">
    <source>
        <dbReference type="SAM" id="Phobius"/>
    </source>
</evidence>
<keyword evidence="1" id="KW-1133">Transmembrane helix</keyword>
<dbReference type="GeneID" id="96778772"/>
<feature type="transmembrane region" description="Helical" evidence="1">
    <location>
        <begin position="80"/>
        <end position="97"/>
    </location>
</feature>
<keyword evidence="1" id="KW-0472">Membrane</keyword>
<gene>
    <name evidence="2" type="ORF">FYJ84_07570</name>
</gene>
<keyword evidence="1" id="KW-0812">Transmembrane</keyword>
<keyword evidence="3" id="KW-1185">Reference proteome</keyword>
<sequence>MAGMWSVLLVFDSMFFWYNAFMLSTLLLTVTLQLLACNLLEGRACSFVRGILVVSLLFFVLACADEAAEIGLAEAVRVGSYWWSNFGLVVISIFLYCQGRQEAYCRSLSWPIMATALAGIAIGVAWQYGMVDYQNGFSNLLVLPMLVYVIWLMRHMMVEEKSLSVENQLLDPKSLKGNLP</sequence>
<feature type="transmembrane region" description="Helical" evidence="1">
    <location>
        <begin position="109"/>
        <end position="130"/>
    </location>
</feature>
<accession>A0A6I2UBB9</accession>
<evidence type="ECO:0000313" key="3">
    <source>
        <dbReference type="Proteomes" id="UP000433181"/>
    </source>
</evidence>
<feature type="transmembrane region" description="Helical" evidence="1">
    <location>
        <begin position="136"/>
        <end position="153"/>
    </location>
</feature>
<feature type="transmembrane region" description="Helical" evidence="1">
    <location>
        <begin position="47"/>
        <end position="68"/>
    </location>
</feature>
<dbReference type="Proteomes" id="UP000433181">
    <property type="component" value="Unassembled WGS sequence"/>
</dbReference>
<evidence type="ECO:0000313" key="2">
    <source>
        <dbReference type="EMBL" id="MSU08838.1"/>
    </source>
</evidence>
<organism evidence="2 3">
    <name type="scientific">Anaerovibrio slackiae</name>
    <dbReference type="NCBI Taxonomy" id="2652309"/>
    <lineage>
        <taxon>Bacteria</taxon>
        <taxon>Bacillati</taxon>
        <taxon>Bacillota</taxon>
        <taxon>Negativicutes</taxon>
        <taxon>Selenomonadales</taxon>
        <taxon>Selenomonadaceae</taxon>
        <taxon>Anaerovibrio</taxon>
    </lineage>
</organism>
<dbReference type="EMBL" id="VUNR01000013">
    <property type="protein sequence ID" value="MSU08838.1"/>
    <property type="molecule type" value="Genomic_DNA"/>
</dbReference>
<dbReference type="AlphaFoldDB" id="A0A6I2UBB9"/>
<name>A0A6I2UBB9_9FIRM</name>
<dbReference type="RefSeq" id="WP_154407005.1">
    <property type="nucleotide sequence ID" value="NZ_VUNR01000013.1"/>
</dbReference>